<accession>A0ABN8LNM6</accession>
<dbReference type="InterPro" id="IPR047273">
    <property type="entry name" value="VRTN_OTU_dom"/>
</dbReference>
<feature type="region of interest" description="Disordered" evidence="1">
    <location>
        <begin position="260"/>
        <end position="279"/>
    </location>
</feature>
<dbReference type="Pfam" id="PF02338">
    <property type="entry name" value="OTU"/>
    <property type="match status" value="1"/>
</dbReference>
<dbReference type="Proteomes" id="UP001159427">
    <property type="component" value="Unassembled WGS sequence"/>
</dbReference>
<dbReference type="InterPro" id="IPR057456">
    <property type="entry name" value="Znf_C17orf113"/>
</dbReference>
<dbReference type="InterPro" id="IPR003323">
    <property type="entry name" value="OTU_dom"/>
</dbReference>
<reference evidence="3 4" key="1">
    <citation type="submission" date="2022-05" db="EMBL/GenBank/DDBJ databases">
        <authorList>
            <consortium name="Genoscope - CEA"/>
            <person name="William W."/>
        </authorList>
    </citation>
    <scope>NUCLEOTIDE SEQUENCE [LARGE SCALE GENOMIC DNA]</scope>
</reference>
<keyword evidence="4" id="KW-1185">Reference proteome</keyword>
<dbReference type="CDD" id="cd22791">
    <property type="entry name" value="OTU_VRTN"/>
    <property type="match status" value="1"/>
</dbReference>
<comment type="caution">
    <text evidence="3">The sequence shown here is derived from an EMBL/GenBank/DDBJ whole genome shotgun (WGS) entry which is preliminary data.</text>
</comment>
<dbReference type="PANTHER" id="PTHR46880">
    <property type="entry name" value="RAS-ASSOCIATING DOMAIN-CONTAINING PROTEIN"/>
    <property type="match status" value="1"/>
</dbReference>
<organism evidence="3 4">
    <name type="scientific">Porites evermanni</name>
    <dbReference type="NCBI Taxonomy" id="104178"/>
    <lineage>
        <taxon>Eukaryota</taxon>
        <taxon>Metazoa</taxon>
        <taxon>Cnidaria</taxon>
        <taxon>Anthozoa</taxon>
        <taxon>Hexacorallia</taxon>
        <taxon>Scleractinia</taxon>
        <taxon>Fungiina</taxon>
        <taxon>Poritidae</taxon>
        <taxon>Porites</taxon>
    </lineage>
</organism>
<dbReference type="PROSITE" id="PS50802">
    <property type="entry name" value="OTU"/>
    <property type="match status" value="1"/>
</dbReference>
<dbReference type="EMBL" id="CALNXI010000059">
    <property type="protein sequence ID" value="CAH3017283.1"/>
    <property type="molecule type" value="Genomic_DNA"/>
</dbReference>
<evidence type="ECO:0000256" key="1">
    <source>
        <dbReference type="SAM" id="MobiDB-lite"/>
    </source>
</evidence>
<evidence type="ECO:0000313" key="4">
    <source>
        <dbReference type="Proteomes" id="UP001159427"/>
    </source>
</evidence>
<dbReference type="Pfam" id="PF25431">
    <property type="entry name" value="zf-C17orf113"/>
    <property type="match status" value="1"/>
</dbReference>
<sequence length="889" mass="97896">MTDFERIFEKVRDLFASGDPSATEKVIKLKGEHEEILHKKSISELTFNNYEEDSLGTALIPDDENLPRGLRALQVSGDGNCLYNSASVLMKGDESLNGTLRFLTACELFLNAEFYANHEKLSEANAECSYSEKTLFILMLTSAGEKEWQSTRRAVEAVKAEAMSASKDKVWSSLVHLMALSTVLKRPIFSVYPNTNPALRPLIHGLVHPRVSSAADVLPIYILWSRDGNLDNRSGAVYQPNHFVPLVCNVCMPKDNTASATAPTAHVSAPTAPVKAPSGGKKAPAIAITSFFSPKSKGSATILKPGTKRPRASSEISDENEVKVKKHPRTFTTHSDTVTGKYNANWKKEFTWVNFDPQKNAMYCTFCQEAGAEIAGKTDFVTGCTSFKKETLSIHGRSHRHTRARDHVLGKQKPASEGPLSAVFQKMRSQNDKDAQKEMTIKINTAYFVAKEELPFTKYKGLVQLQKKNGLEVGVTYANDTKCAEMTGVIGKLLADDVSKKLKEAHFISVLIDGASDVSGIENETIHCKMVQNGRAVTRLIGHKAVENANATGLVQAVESAFGDLDVQNWKEKLTGFGADGASVNVGHKGGVSALLKKDVPHLLEIHCFPHRLELALLSMQRDCHLVSFLVFCHFLADMFQILGKLSLHFQRNDLILPSALAILKETVENIKSLPKRPIPGGRMETLLASFAKTQCEPPMFQGIQLTKSGSANVRNIASKVHHSGSDEVPKSIEQAVQLCLKGLEDRFGPLLQHKSEKTATVNGVISDLTVFNHDAWPTDMEALLDFGREKVERLINWFKVPLRNELKDVLCLVEILLVLPLSAAQCERAILAQNRIKNCHRASLAPKTTESLIRISAEGPPVVDYDPAPAVAAWFSSAIKPRRPFYTP</sequence>
<dbReference type="PANTHER" id="PTHR46880:SF5">
    <property type="entry name" value="DUF4371 DOMAIN-CONTAINING PROTEIN"/>
    <property type="match status" value="1"/>
</dbReference>
<proteinExistence type="predicted"/>
<evidence type="ECO:0000259" key="2">
    <source>
        <dbReference type="PROSITE" id="PS50802"/>
    </source>
</evidence>
<protein>
    <recommendedName>
        <fullName evidence="2">OTU domain-containing protein</fullName>
    </recommendedName>
</protein>
<feature type="domain" description="OTU" evidence="2">
    <location>
        <begin position="70"/>
        <end position="249"/>
    </location>
</feature>
<evidence type="ECO:0000313" key="3">
    <source>
        <dbReference type="EMBL" id="CAH3017283.1"/>
    </source>
</evidence>
<dbReference type="Gene3D" id="3.90.70.80">
    <property type="match status" value="1"/>
</dbReference>
<name>A0ABN8LNM6_9CNID</name>
<gene>
    <name evidence="3" type="ORF">PEVE_00036708</name>
</gene>
<feature type="region of interest" description="Disordered" evidence="1">
    <location>
        <begin position="299"/>
        <end position="324"/>
    </location>
</feature>